<dbReference type="InParanoid" id="A0A3Q1HIK2"/>
<evidence type="ECO:0000313" key="3">
    <source>
        <dbReference type="Proteomes" id="UP000265040"/>
    </source>
</evidence>
<feature type="region of interest" description="Disordered" evidence="1">
    <location>
        <begin position="1"/>
        <end position="71"/>
    </location>
</feature>
<reference evidence="2" key="1">
    <citation type="submission" date="2021-04" db="EMBL/GenBank/DDBJ databases">
        <authorList>
            <consortium name="Wellcome Sanger Institute Data Sharing"/>
        </authorList>
    </citation>
    <scope>NUCLEOTIDE SEQUENCE [LARGE SCALE GENOMIC DNA]</scope>
</reference>
<dbReference type="AlphaFoldDB" id="A0A3Q1HIK2"/>
<name>A0A3Q1HIK2_ANATE</name>
<accession>A0A3Q1HIK2</accession>
<reference evidence="2" key="3">
    <citation type="submission" date="2025-09" db="UniProtKB">
        <authorList>
            <consortium name="Ensembl"/>
        </authorList>
    </citation>
    <scope>IDENTIFICATION</scope>
</reference>
<protein>
    <submittedName>
        <fullName evidence="2">Uncharacterized protein</fullName>
    </submittedName>
</protein>
<feature type="compositionally biased region" description="Polar residues" evidence="1">
    <location>
        <begin position="33"/>
        <end position="45"/>
    </location>
</feature>
<sequence>MDKEEGFQWSEEGLLTVGSGKVDYGSKARHTDTPSTEQDPTLKKSNYNKDKTLKGRKTRQPSPTEESPLNAGIAHFRPSVFEDIQCCSAAFSTSDRHSCVQSKRRNKKRDLKSVVQTPSPFSPLHSCDQVQNMGHLQHLWGEHHLLGTYIQP</sequence>
<keyword evidence="3" id="KW-1185">Reference proteome</keyword>
<reference evidence="2" key="2">
    <citation type="submission" date="2025-08" db="UniProtKB">
        <authorList>
            <consortium name="Ensembl"/>
        </authorList>
    </citation>
    <scope>IDENTIFICATION</scope>
</reference>
<evidence type="ECO:0000313" key="2">
    <source>
        <dbReference type="Ensembl" id="ENSATEP00000004793.2"/>
    </source>
</evidence>
<proteinExistence type="predicted"/>
<dbReference type="Proteomes" id="UP000265040">
    <property type="component" value="Chromosome 7"/>
</dbReference>
<dbReference type="Ensembl" id="ENSATET00000004871.2">
    <property type="protein sequence ID" value="ENSATEP00000004793.2"/>
    <property type="gene ID" value="ENSATEG00000003383.2"/>
</dbReference>
<organism evidence="2 3">
    <name type="scientific">Anabas testudineus</name>
    <name type="common">Climbing perch</name>
    <name type="synonym">Anthias testudineus</name>
    <dbReference type="NCBI Taxonomy" id="64144"/>
    <lineage>
        <taxon>Eukaryota</taxon>
        <taxon>Metazoa</taxon>
        <taxon>Chordata</taxon>
        <taxon>Craniata</taxon>
        <taxon>Vertebrata</taxon>
        <taxon>Euteleostomi</taxon>
        <taxon>Actinopterygii</taxon>
        <taxon>Neopterygii</taxon>
        <taxon>Teleostei</taxon>
        <taxon>Neoteleostei</taxon>
        <taxon>Acanthomorphata</taxon>
        <taxon>Anabantaria</taxon>
        <taxon>Anabantiformes</taxon>
        <taxon>Anabantoidei</taxon>
        <taxon>Anabantidae</taxon>
        <taxon>Anabas</taxon>
    </lineage>
</organism>
<evidence type="ECO:0000256" key="1">
    <source>
        <dbReference type="SAM" id="MobiDB-lite"/>
    </source>
</evidence>